<sequence>MQFRKEEIEKGVSTADSGVLELIWENDFLNKTINMIREIRIPRTTVSSSTNGLRWSDDGQLALVTGASVTILSPSVIKSQEAGDVKKMDEQYDTTRTLAIEEKQHFLEGKTMANDEALSIGGASSDHVVTDVCWSPTGISLRRGCLLAALTTRNEVFIYEPKGNPGLGRWRQLYSLNNALMGDLGLDQPSLKDAEVRQLRIHSICWTRACPVKGSKWGTSFLLLGSESGGLALYRVDSLASLQFVQHSQVFDNSRWITNLEVSEWIQASEESKSRHAFVAVTTSDNAVEIRRLVYDPPTESVTWDTDNPATQVLPPSRFYSSTQSFYVDKKTDVAVLAVYRTGTLNVWKFNGGVNANGQRVFTSFSSLASGVVISGGDDQNVVRITVVSCKGEVYACEMDLHAESIVLRPIIEQAISGLVAKKRKTLDIATADAETIDFRTFGAIMHPHGNYMAIAYAVFLGKKLRYPINSEQSRRIAFLSLSHLSTPRLPSPWPITAGSSLCSWWEAKALIKAIPPVSRDEYRQSLIATMSANLPSAEQLVQGYLSQSPSDSLTTDLYEALINNLALDKIRFLDHYGEYENWPPLVVKLLAITVLKHIKQHPQLLENSTDIDRAILYSLSQHLPDAVADLRFFPDSPELIEISGGFFTQKFDFTITDSITTIPNQPSSETENPITWKRCSITFLPLMAVDCLTCTACFRKALKLNTDQLKDSALANILLDSLDACIYCGGRFYERSD</sequence>
<dbReference type="PANTHER" id="PTHR15496:SF2">
    <property type="entry name" value="GENERAL TRANSCRIPTION FACTOR 3C POLYPEPTIDE 4"/>
    <property type="match status" value="1"/>
</dbReference>
<reference evidence="3" key="1">
    <citation type="journal article" date="2019" name="G3 (Bethesda)">
        <title>Genome Assemblies of Two Rare Opportunistic Yeast Pathogens: Diutina rugosa (syn. Candida rugosa) and Trichomonascus ciferrii (syn. Candida ciferrii).</title>
        <authorList>
            <person name="Mixao V."/>
            <person name="Saus E."/>
            <person name="Hansen A.P."/>
            <person name="Lass-Florl C."/>
            <person name="Gabaldon T."/>
        </authorList>
    </citation>
    <scope>NUCLEOTIDE SEQUENCE</scope>
    <source>
        <strain evidence="3">CBS 4856</strain>
    </source>
</reference>
<evidence type="ECO:0000259" key="2">
    <source>
        <dbReference type="Pfam" id="PF12660"/>
    </source>
</evidence>
<accession>A0A642UWP6</accession>
<gene>
    <name evidence="3" type="ORF">TRICI_005045</name>
</gene>
<comment type="caution">
    <text evidence="3">The sequence shown here is derived from an EMBL/GenBank/DDBJ whole genome shotgun (WGS) entry which is preliminary data.</text>
</comment>
<dbReference type="InterPro" id="IPR044230">
    <property type="entry name" value="GTF3C4"/>
</dbReference>
<name>A0A642UWP6_9ASCO</name>
<keyword evidence="4" id="KW-1185">Reference proteome</keyword>
<evidence type="ECO:0000313" key="4">
    <source>
        <dbReference type="Proteomes" id="UP000761534"/>
    </source>
</evidence>
<dbReference type="OrthoDB" id="6021743at2759"/>
<dbReference type="InterPro" id="IPR024764">
    <property type="entry name" value="TFIIIC_Znf"/>
</dbReference>
<evidence type="ECO:0008006" key="5">
    <source>
        <dbReference type="Google" id="ProtNLM"/>
    </source>
</evidence>
<organism evidence="3 4">
    <name type="scientific">Trichomonascus ciferrii</name>
    <dbReference type="NCBI Taxonomy" id="44093"/>
    <lineage>
        <taxon>Eukaryota</taxon>
        <taxon>Fungi</taxon>
        <taxon>Dikarya</taxon>
        <taxon>Ascomycota</taxon>
        <taxon>Saccharomycotina</taxon>
        <taxon>Dipodascomycetes</taxon>
        <taxon>Dipodascales</taxon>
        <taxon>Trichomonascaceae</taxon>
        <taxon>Trichomonascus</taxon>
        <taxon>Trichomonascus ciferrii complex</taxon>
    </lineage>
</organism>
<proteinExistence type="predicted"/>
<dbReference type="Pfam" id="PF12660">
    <property type="entry name" value="zf-TFIIIC"/>
    <property type="match status" value="1"/>
</dbReference>
<evidence type="ECO:0000259" key="1">
    <source>
        <dbReference type="Pfam" id="PF12657"/>
    </source>
</evidence>
<dbReference type="AlphaFoldDB" id="A0A642UWP6"/>
<dbReference type="VEuPathDB" id="FungiDB:TRICI_005045"/>
<feature type="domain" description="Transcription factor IIIC putative zinc-finger" evidence="2">
    <location>
        <begin position="667"/>
        <end position="733"/>
    </location>
</feature>
<dbReference type="Proteomes" id="UP000761534">
    <property type="component" value="Unassembled WGS sequence"/>
</dbReference>
<dbReference type="EMBL" id="SWFS01000388">
    <property type="protein sequence ID" value="KAA8906907.1"/>
    <property type="molecule type" value="Genomic_DNA"/>
</dbReference>
<dbReference type="SUPFAM" id="SSF82171">
    <property type="entry name" value="DPP6 N-terminal domain-like"/>
    <property type="match status" value="1"/>
</dbReference>
<evidence type="ECO:0000313" key="3">
    <source>
        <dbReference type="EMBL" id="KAA8906907.1"/>
    </source>
</evidence>
<feature type="domain" description="Transcription factor IIIC 90kDa subunit N-terminal" evidence="1">
    <location>
        <begin position="55"/>
        <end position="480"/>
    </location>
</feature>
<protein>
    <recommendedName>
        <fullName evidence="5">Transcription factor IIIC 90kDa subunit N-terminal domain-containing protein</fullName>
    </recommendedName>
</protein>
<dbReference type="GO" id="GO:0006384">
    <property type="term" value="P:transcription initiation at RNA polymerase III promoter"/>
    <property type="evidence" value="ECO:0007669"/>
    <property type="project" value="InterPro"/>
</dbReference>
<dbReference type="Pfam" id="PF12657">
    <property type="entry name" value="TFIIIC_delta"/>
    <property type="match status" value="1"/>
</dbReference>
<dbReference type="GO" id="GO:0004402">
    <property type="term" value="F:histone acetyltransferase activity"/>
    <property type="evidence" value="ECO:0007669"/>
    <property type="project" value="InterPro"/>
</dbReference>
<dbReference type="PANTHER" id="PTHR15496">
    <property type="entry name" value="GENERAL TRANSCRIPTION FACTOR 3C POLYPEPTIDE 4 FAMILY"/>
    <property type="match status" value="1"/>
</dbReference>
<dbReference type="GO" id="GO:0000127">
    <property type="term" value="C:transcription factor TFIIIC complex"/>
    <property type="evidence" value="ECO:0007669"/>
    <property type="project" value="InterPro"/>
</dbReference>
<dbReference type="InterPro" id="IPR024761">
    <property type="entry name" value="TFIIIC_delta_N"/>
</dbReference>